<dbReference type="Pfam" id="PF13701">
    <property type="entry name" value="DDE_Tnp_1_4"/>
    <property type="match status" value="1"/>
</dbReference>
<evidence type="ECO:0000313" key="3">
    <source>
        <dbReference type="Proteomes" id="UP000272908"/>
    </source>
</evidence>
<dbReference type="Proteomes" id="UP000272908">
    <property type="component" value="Unassembled WGS sequence"/>
</dbReference>
<accession>A0A3B0M4Z5</accession>
<reference evidence="3" key="1">
    <citation type="submission" date="2018-08" db="EMBL/GenBank/DDBJ databases">
        <authorList>
            <person name="Rodrigo-Torres L."/>
            <person name="Arahal R. D."/>
            <person name="Lucena T."/>
        </authorList>
    </citation>
    <scope>NUCLEOTIDE SEQUENCE [LARGE SCALE GENOMIC DNA]</scope>
    <source>
        <strain evidence="3">CECT 7235</strain>
    </source>
</reference>
<feature type="domain" description="Transposase DDE" evidence="1">
    <location>
        <begin position="2"/>
        <end position="68"/>
    </location>
</feature>
<dbReference type="InterPro" id="IPR025668">
    <property type="entry name" value="Tnp_DDE_dom"/>
</dbReference>
<evidence type="ECO:0000313" key="2">
    <source>
        <dbReference type="EMBL" id="SUZ30843.1"/>
    </source>
</evidence>
<gene>
    <name evidence="2" type="ORF">ROE7235_00572</name>
</gene>
<name>A0A3B0M4Z5_9RHOB</name>
<organism evidence="2 3">
    <name type="scientific">Roseinatronobacter ekhonensis</name>
    <dbReference type="NCBI Taxonomy" id="254356"/>
    <lineage>
        <taxon>Bacteria</taxon>
        <taxon>Pseudomonadati</taxon>
        <taxon>Pseudomonadota</taxon>
        <taxon>Alphaproteobacteria</taxon>
        <taxon>Rhodobacterales</taxon>
        <taxon>Paracoccaceae</taxon>
        <taxon>Roseinatronobacter</taxon>
    </lineage>
</organism>
<sequence length="84" mass="9266">MASCMDDPRDPSKVQHSNQAIILFRIMMMAAGYQDGNDAADLRHDPCFKIALERDLETGAALCSQPMILPVVYRNILSVSSRPG</sequence>
<protein>
    <recommendedName>
        <fullName evidence="1">Transposase DDE domain-containing protein</fullName>
    </recommendedName>
</protein>
<keyword evidence="3" id="KW-1185">Reference proteome</keyword>
<dbReference type="AlphaFoldDB" id="A0A3B0M4Z5"/>
<dbReference type="EMBL" id="UIHC01000004">
    <property type="protein sequence ID" value="SUZ30843.1"/>
    <property type="molecule type" value="Genomic_DNA"/>
</dbReference>
<evidence type="ECO:0000259" key="1">
    <source>
        <dbReference type="Pfam" id="PF13701"/>
    </source>
</evidence>
<proteinExistence type="predicted"/>